<dbReference type="Proteomes" id="UP000789508">
    <property type="component" value="Unassembled WGS sequence"/>
</dbReference>
<feature type="region of interest" description="Disordered" evidence="1">
    <location>
        <begin position="26"/>
        <end position="71"/>
    </location>
</feature>
<accession>A0A9N8YUN0</accession>
<evidence type="ECO:0000256" key="1">
    <source>
        <dbReference type="SAM" id="MobiDB-lite"/>
    </source>
</evidence>
<reference evidence="2" key="1">
    <citation type="submission" date="2021-06" db="EMBL/GenBank/DDBJ databases">
        <authorList>
            <person name="Kallberg Y."/>
            <person name="Tangrot J."/>
            <person name="Rosling A."/>
        </authorList>
    </citation>
    <scope>NUCLEOTIDE SEQUENCE</scope>
    <source>
        <strain evidence="2">FL130A</strain>
    </source>
</reference>
<sequence length="177" mass="20429">MPFTENVLTITQTAKFAKAKQALLPNRKKTQLTGIEPISEVENKGAQKRSEQGIKMKKSVDNESEPDYKTEEPNYKLALRSKVSQEQRGILFKRFKERVAEMQNEKSLQEEIRDIQENAKYLPGFTCKLTSFNRKFEEILIVIGRLSAAKMKSSGSRPTSLMRSRGFQRHRSHTSKY</sequence>
<feature type="compositionally biased region" description="Basic and acidic residues" evidence="1">
    <location>
        <begin position="41"/>
        <end position="71"/>
    </location>
</feature>
<evidence type="ECO:0000313" key="2">
    <source>
        <dbReference type="EMBL" id="CAG8447855.1"/>
    </source>
</evidence>
<organism evidence="2 3">
    <name type="scientific">Ambispora leptoticha</name>
    <dbReference type="NCBI Taxonomy" id="144679"/>
    <lineage>
        <taxon>Eukaryota</taxon>
        <taxon>Fungi</taxon>
        <taxon>Fungi incertae sedis</taxon>
        <taxon>Mucoromycota</taxon>
        <taxon>Glomeromycotina</taxon>
        <taxon>Glomeromycetes</taxon>
        <taxon>Archaeosporales</taxon>
        <taxon>Ambisporaceae</taxon>
        <taxon>Ambispora</taxon>
    </lineage>
</organism>
<evidence type="ECO:0000313" key="3">
    <source>
        <dbReference type="Proteomes" id="UP000789508"/>
    </source>
</evidence>
<name>A0A9N8YUN0_9GLOM</name>
<feature type="compositionally biased region" description="Polar residues" evidence="1">
    <location>
        <begin position="153"/>
        <end position="162"/>
    </location>
</feature>
<comment type="caution">
    <text evidence="2">The sequence shown here is derived from an EMBL/GenBank/DDBJ whole genome shotgun (WGS) entry which is preliminary data.</text>
</comment>
<protein>
    <submittedName>
        <fullName evidence="2">413_t:CDS:1</fullName>
    </submittedName>
</protein>
<gene>
    <name evidence="2" type="ORF">ALEPTO_LOCUS806</name>
</gene>
<dbReference type="EMBL" id="CAJVPS010000069">
    <property type="protein sequence ID" value="CAG8447855.1"/>
    <property type="molecule type" value="Genomic_DNA"/>
</dbReference>
<proteinExistence type="predicted"/>
<dbReference type="AlphaFoldDB" id="A0A9N8YUN0"/>
<feature type="compositionally biased region" description="Basic residues" evidence="1">
    <location>
        <begin position="166"/>
        <end position="177"/>
    </location>
</feature>
<keyword evidence="3" id="KW-1185">Reference proteome</keyword>
<feature type="region of interest" description="Disordered" evidence="1">
    <location>
        <begin position="152"/>
        <end position="177"/>
    </location>
</feature>